<sequence>MHLSCRHISSSHDQPQSSSSSAMADEPTTSDINQEEKSTVVTGLDTDTDEEESFTLGIDYDDNLSVASDNSHFSRTEVLTEPKEYNSGYFGSIPTDTASNISGMLYNVAQQYNIPREAYATIIDIINDKVIPAAGNPPTLFSRFSRCTSTSSKQRWSTRCNSPDTAAAQMVVDSSTILVTVLTCARPPAWPPNYRTCPLRLSVISLRQSCITQRQDSN</sequence>
<evidence type="ECO:0000313" key="2">
    <source>
        <dbReference type="EMBL" id="SAM09684.1"/>
    </source>
</evidence>
<dbReference type="AlphaFoldDB" id="A0A168T947"/>
<reference evidence="2" key="1">
    <citation type="submission" date="2016-04" db="EMBL/GenBank/DDBJ databases">
        <authorList>
            <person name="Evans L.H."/>
            <person name="Alamgir A."/>
            <person name="Owens N."/>
            <person name="Weber N.D."/>
            <person name="Virtaneva K."/>
            <person name="Barbian K."/>
            <person name="Babar A."/>
            <person name="Rosenke K."/>
        </authorList>
    </citation>
    <scope>NUCLEOTIDE SEQUENCE [LARGE SCALE GENOMIC DNA]</scope>
    <source>
        <strain evidence="2">CBS 101.48</strain>
    </source>
</reference>
<feature type="region of interest" description="Disordered" evidence="1">
    <location>
        <begin position="1"/>
        <end position="50"/>
    </location>
</feature>
<organism evidence="2">
    <name type="scientific">Absidia glauca</name>
    <name type="common">Pin mould</name>
    <dbReference type="NCBI Taxonomy" id="4829"/>
    <lineage>
        <taxon>Eukaryota</taxon>
        <taxon>Fungi</taxon>
        <taxon>Fungi incertae sedis</taxon>
        <taxon>Mucoromycota</taxon>
        <taxon>Mucoromycotina</taxon>
        <taxon>Mucoromycetes</taxon>
        <taxon>Mucorales</taxon>
        <taxon>Cunninghamellaceae</taxon>
        <taxon>Absidia</taxon>
    </lineage>
</organism>
<dbReference type="EMBL" id="LT555165">
    <property type="protein sequence ID" value="SAM09684.1"/>
    <property type="molecule type" value="Genomic_DNA"/>
</dbReference>
<evidence type="ECO:0000313" key="3">
    <source>
        <dbReference type="Proteomes" id="UP000078561"/>
    </source>
</evidence>
<name>A0A168T947_ABSGL</name>
<feature type="compositionally biased region" description="Low complexity" evidence="1">
    <location>
        <begin position="11"/>
        <end position="21"/>
    </location>
</feature>
<protein>
    <submittedName>
        <fullName evidence="2">Uncharacterized protein</fullName>
    </submittedName>
</protein>
<evidence type="ECO:0000256" key="1">
    <source>
        <dbReference type="SAM" id="MobiDB-lite"/>
    </source>
</evidence>
<dbReference type="Proteomes" id="UP000078561">
    <property type="component" value="Unassembled WGS sequence"/>
</dbReference>
<keyword evidence="3" id="KW-1185">Reference proteome</keyword>
<accession>A0A168T947</accession>
<gene>
    <name evidence="2" type="primary">ABSGL_15385.1 scaffold 16614</name>
</gene>
<dbReference type="InParanoid" id="A0A168T947"/>
<proteinExistence type="predicted"/>